<gene>
    <name evidence="7" type="primary">yfcC</name>
    <name evidence="7" type="ORF">WAE96_16855</name>
</gene>
<feature type="transmembrane region" description="Helical" evidence="6">
    <location>
        <begin position="162"/>
        <end position="180"/>
    </location>
</feature>
<feature type="transmembrane region" description="Helical" evidence="6">
    <location>
        <begin position="123"/>
        <end position="156"/>
    </location>
</feature>
<evidence type="ECO:0000256" key="4">
    <source>
        <dbReference type="ARBA" id="ARBA00022989"/>
    </source>
</evidence>
<feature type="transmembrane region" description="Helical" evidence="6">
    <location>
        <begin position="82"/>
        <end position="102"/>
    </location>
</feature>
<keyword evidence="8" id="KW-1185">Reference proteome</keyword>
<evidence type="ECO:0000313" key="8">
    <source>
        <dbReference type="Proteomes" id="UP001382455"/>
    </source>
</evidence>
<feature type="transmembrane region" description="Helical" evidence="6">
    <location>
        <begin position="313"/>
        <end position="332"/>
    </location>
</feature>
<accession>A0ABU8EWJ7</accession>
<evidence type="ECO:0000313" key="7">
    <source>
        <dbReference type="EMBL" id="MEI4551347.1"/>
    </source>
</evidence>
<feature type="transmembrane region" description="Helical" evidence="6">
    <location>
        <begin position="416"/>
        <end position="435"/>
    </location>
</feature>
<keyword evidence="2" id="KW-1003">Cell membrane</keyword>
<sequence>MKQQFKMPDAFVILLMIAGLCYLVSFFVLPGKFDGISQGATVSLAQFSQAVSPQPAALFATNGDVGLLNILFEGLVSGDRNGAAIGVIAFILITGGAFGVLMHTKAIDNGIMALISSTTRIDWLFIPSLFITFALGGAIFGMGEEAIAFCIVLFPIMKKLGYNAQVTVLVTYVATQIGFAASPMNPFSIAIAQSIAGLPVFSGAELRTAIAALFIFVGMVFTVRYASSIRNIEQLPENTAQAALTNTDKLLLVTFLAVIVWVIYGVTAKGYYIPELATQFFVLGLVVAIVAKLGNRQSIEESVAAFKHGSAELLPAALLVGLAKGLVLLLGGGDLAEYSLLNTLLFYAASFISHVPDVIAAWFMYLFQSVFNFFVSSGSGQAAITMPIMAPLADLIGVSRQTAVLAFQLGDGLTNIIIPTSASLIGCLGVVKLSWNEWAQFIWRFMLFLFSLASAVVIVAHLINYQ</sequence>
<evidence type="ECO:0000256" key="2">
    <source>
        <dbReference type="ARBA" id="ARBA00022475"/>
    </source>
</evidence>
<dbReference type="PANTHER" id="PTHR43652:SF2">
    <property type="entry name" value="BASIC AMINO ACID ANTIPORTER YFCC-RELATED"/>
    <property type="match status" value="1"/>
</dbReference>
<dbReference type="Proteomes" id="UP001382455">
    <property type="component" value="Unassembled WGS sequence"/>
</dbReference>
<evidence type="ECO:0000256" key="5">
    <source>
        <dbReference type="ARBA" id="ARBA00023136"/>
    </source>
</evidence>
<keyword evidence="5 6" id="KW-0472">Membrane</keyword>
<comment type="subcellular location">
    <subcellularLocation>
        <location evidence="1">Cell membrane</location>
        <topology evidence="1">Multi-pass membrane protein</topology>
    </subcellularLocation>
</comment>
<dbReference type="InterPro" id="IPR051679">
    <property type="entry name" value="DASS-Related_Transporters"/>
</dbReference>
<feature type="transmembrane region" description="Helical" evidence="6">
    <location>
        <begin position="272"/>
        <end position="293"/>
    </location>
</feature>
<protein>
    <submittedName>
        <fullName evidence="7">Basic amino acid antiporter YfcC</fullName>
    </submittedName>
</protein>
<feature type="transmembrane region" description="Helical" evidence="6">
    <location>
        <begin position="344"/>
        <end position="367"/>
    </location>
</feature>
<dbReference type="PANTHER" id="PTHR43652">
    <property type="entry name" value="BASIC AMINO ACID ANTIPORTER YFCC-RELATED"/>
    <property type="match status" value="1"/>
</dbReference>
<evidence type="ECO:0000256" key="1">
    <source>
        <dbReference type="ARBA" id="ARBA00004651"/>
    </source>
</evidence>
<dbReference type="InterPro" id="IPR018385">
    <property type="entry name" value="C4_dicarb_anaerob_car-like"/>
</dbReference>
<keyword evidence="4 6" id="KW-1133">Transmembrane helix</keyword>
<keyword evidence="3 6" id="KW-0812">Transmembrane</keyword>
<organism evidence="7 8">
    <name type="scientific">Pseudoalteromonas spongiae</name>
    <dbReference type="NCBI Taxonomy" id="298657"/>
    <lineage>
        <taxon>Bacteria</taxon>
        <taxon>Pseudomonadati</taxon>
        <taxon>Pseudomonadota</taxon>
        <taxon>Gammaproteobacteria</taxon>
        <taxon>Alteromonadales</taxon>
        <taxon>Pseudoalteromonadaceae</taxon>
        <taxon>Pseudoalteromonas</taxon>
    </lineage>
</organism>
<feature type="transmembrane region" description="Helical" evidence="6">
    <location>
        <begin position="12"/>
        <end position="29"/>
    </location>
</feature>
<feature type="transmembrane region" description="Helical" evidence="6">
    <location>
        <begin position="210"/>
        <end position="229"/>
    </location>
</feature>
<evidence type="ECO:0000256" key="6">
    <source>
        <dbReference type="SAM" id="Phobius"/>
    </source>
</evidence>
<reference evidence="7 8" key="1">
    <citation type="submission" date="2023-12" db="EMBL/GenBank/DDBJ databases">
        <title>Friends and Foes: Symbiotic and Algicidal bacterial influence on Karenia brevis blooms.</title>
        <authorList>
            <person name="Fei C."/>
            <person name="Mohamed A.R."/>
            <person name="Booker A."/>
            <person name="Arshad M."/>
            <person name="Klass S."/>
            <person name="Ahn S."/>
            <person name="Gilbert P.M."/>
            <person name="Heil C.A."/>
            <person name="Martinez J.M."/>
            <person name="Amin S.A."/>
        </authorList>
    </citation>
    <scope>NUCLEOTIDE SEQUENCE [LARGE SCALE GENOMIC DNA]</scope>
    <source>
        <strain evidence="7 8">CE15</strain>
    </source>
</reference>
<feature type="transmembrane region" description="Helical" evidence="6">
    <location>
        <begin position="441"/>
        <end position="463"/>
    </location>
</feature>
<dbReference type="Pfam" id="PF03606">
    <property type="entry name" value="DcuC"/>
    <property type="match status" value="1"/>
</dbReference>
<dbReference type="NCBIfam" id="NF008611">
    <property type="entry name" value="PRK11588.1"/>
    <property type="match status" value="1"/>
</dbReference>
<feature type="transmembrane region" description="Helical" evidence="6">
    <location>
        <begin position="250"/>
        <end position="266"/>
    </location>
</feature>
<proteinExistence type="predicted"/>
<dbReference type="RefSeq" id="WP_336436337.1">
    <property type="nucleotide sequence ID" value="NZ_JBAWKS010000002.1"/>
</dbReference>
<comment type="caution">
    <text evidence="7">The sequence shown here is derived from an EMBL/GenBank/DDBJ whole genome shotgun (WGS) entry which is preliminary data.</text>
</comment>
<dbReference type="EMBL" id="JBAWKS010000002">
    <property type="protein sequence ID" value="MEI4551347.1"/>
    <property type="molecule type" value="Genomic_DNA"/>
</dbReference>
<evidence type="ECO:0000256" key="3">
    <source>
        <dbReference type="ARBA" id="ARBA00022692"/>
    </source>
</evidence>
<name>A0ABU8EWJ7_9GAMM</name>